<dbReference type="SUPFAM" id="SSF160904">
    <property type="entry name" value="Jann2411-like"/>
    <property type="match status" value="1"/>
</dbReference>
<comment type="caution">
    <text evidence="3">The sequence shown here is derived from an EMBL/GenBank/DDBJ whole genome shotgun (WGS) entry which is preliminary data.</text>
</comment>
<organism evidence="3 4">
    <name type="scientific">Streptomyces nymphaeiformis</name>
    <dbReference type="NCBI Taxonomy" id="2663842"/>
    <lineage>
        <taxon>Bacteria</taxon>
        <taxon>Bacillati</taxon>
        <taxon>Actinomycetota</taxon>
        <taxon>Actinomycetes</taxon>
        <taxon>Kitasatosporales</taxon>
        <taxon>Streptomycetaceae</taxon>
        <taxon>Streptomyces</taxon>
    </lineage>
</organism>
<dbReference type="Gene3D" id="1.10.10.10">
    <property type="entry name" value="Winged helix-like DNA-binding domain superfamily/Winged helix DNA-binding domain"/>
    <property type="match status" value="1"/>
</dbReference>
<sequence length="146" mass="16216">MDFALLGPFEARHEGRRVRIGNRRQERCLLAILLLEAGRPVPTERLAGLLWSSGAPPETARATLHTYVGRLWAALKPYGVTVETRHDGYAVDPTEHAVDVREFLGLAAPRRLTLRACPSYDCGRLFLETAGRRRWCSMATCGGGRS</sequence>
<evidence type="ECO:0000259" key="2">
    <source>
        <dbReference type="SMART" id="SM00862"/>
    </source>
</evidence>
<dbReference type="Proteomes" id="UP000582643">
    <property type="component" value="Unassembled WGS sequence"/>
</dbReference>
<evidence type="ECO:0000256" key="1">
    <source>
        <dbReference type="ARBA" id="ARBA00023125"/>
    </source>
</evidence>
<dbReference type="GO" id="GO:0000160">
    <property type="term" value="P:phosphorelay signal transduction system"/>
    <property type="evidence" value="ECO:0007669"/>
    <property type="project" value="InterPro"/>
</dbReference>
<evidence type="ECO:0000313" key="3">
    <source>
        <dbReference type="EMBL" id="MBB4983402.1"/>
    </source>
</evidence>
<dbReference type="AlphaFoldDB" id="A0A7W7XCU4"/>
<keyword evidence="4" id="KW-1185">Reference proteome</keyword>
<dbReference type="InterPro" id="IPR021005">
    <property type="entry name" value="Znf_CGNR"/>
</dbReference>
<gene>
    <name evidence="3" type="ORF">GGE06_004344</name>
</gene>
<dbReference type="Pfam" id="PF11706">
    <property type="entry name" value="zf-CGNR"/>
    <property type="match status" value="1"/>
</dbReference>
<dbReference type="GO" id="GO:0006355">
    <property type="term" value="P:regulation of DNA-templated transcription"/>
    <property type="evidence" value="ECO:0007669"/>
    <property type="project" value="InterPro"/>
</dbReference>
<dbReference type="PANTHER" id="PTHR35807:SF1">
    <property type="entry name" value="TRANSCRIPTIONAL REGULATOR REDD"/>
    <property type="match status" value="1"/>
</dbReference>
<dbReference type="InterPro" id="IPR023286">
    <property type="entry name" value="ABATE_dom_sf"/>
</dbReference>
<dbReference type="SMART" id="SM00862">
    <property type="entry name" value="Trans_reg_C"/>
    <property type="match status" value="1"/>
</dbReference>
<dbReference type="InterPro" id="IPR051677">
    <property type="entry name" value="AfsR-DnrI-RedD_regulator"/>
</dbReference>
<reference evidence="3 4" key="1">
    <citation type="submission" date="2020-08" db="EMBL/GenBank/DDBJ databases">
        <title>Genomic Encyclopedia of Type Strains, Phase III (KMG-III): the genomes of soil and plant-associated and newly described type strains.</title>
        <authorList>
            <person name="Whitman W."/>
        </authorList>
    </citation>
    <scope>NUCLEOTIDE SEQUENCE [LARGE SCALE GENOMIC DNA]</scope>
    <source>
        <strain evidence="3 4">SFB5A</strain>
    </source>
</reference>
<proteinExistence type="predicted"/>
<accession>A0A7W7XCU4</accession>
<protein>
    <submittedName>
        <fullName evidence="3">DNA-binding SARP family transcriptional activator</fullName>
    </submittedName>
</protein>
<dbReference type="PANTHER" id="PTHR35807">
    <property type="entry name" value="TRANSCRIPTIONAL REGULATOR REDD-RELATED"/>
    <property type="match status" value="1"/>
</dbReference>
<keyword evidence="1 3" id="KW-0238">DNA-binding</keyword>
<feature type="domain" description="OmpR/PhoB-type" evidence="2">
    <location>
        <begin position="15"/>
        <end position="91"/>
    </location>
</feature>
<evidence type="ECO:0000313" key="4">
    <source>
        <dbReference type="Proteomes" id="UP000582643"/>
    </source>
</evidence>
<dbReference type="RefSeq" id="WP_184931478.1">
    <property type="nucleotide sequence ID" value="NZ_JACHJY010000006.1"/>
</dbReference>
<dbReference type="InterPro" id="IPR001867">
    <property type="entry name" value="OmpR/PhoB-type_DNA-bd"/>
</dbReference>
<dbReference type="GO" id="GO:0003677">
    <property type="term" value="F:DNA binding"/>
    <property type="evidence" value="ECO:0007669"/>
    <property type="project" value="UniProtKB-KW"/>
</dbReference>
<name>A0A7W7XCU4_9ACTN</name>
<dbReference type="InterPro" id="IPR036388">
    <property type="entry name" value="WH-like_DNA-bd_sf"/>
</dbReference>
<dbReference type="EMBL" id="JACHJY010000006">
    <property type="protein sequence ID" value="MBB4983402.1"/>
    <property type="molecule type" value="Genomic_DNA"/>
</dbReference>